<dbReference type="AlphaFoldDB" id="A0A6C0AHD4"/>
<reference evidence="1" key="1">
    <citation type="journal article" date="2020" name="Nature">
        <title>Giant virus diversity and host interactions through global metagenomics.</title>
        <authorList>
            <person name="Schulz F."/>
            <person name="Roux S."/>
            <person name="Paez-Espino D."/>
            <person name="Jungbluth S."/>
            <person name="Walsh D.A."/>
            <person name="Denef V.J."/>
            <person name="McMahon K.D."/>
            <person name="Konstantinidis K.T."/>
            <person name="Eloe-Fadrosh E.A."/>
            <person name="Kyrpides N.C."/>
            <person name="Woyke T."/>
        </authorList>
    </citation>
    <scope>NUCLEOTIDE SEQUENCE</scope>
    <source>
        <strain evidence="1">GVMAG-S-1035118-87</strain>
    </source>
</reference>
<sequence>MSLKKEYNLLGMKALFGMEAMSYKSVKPVQEDVYTQIDQYKLGTKKKQALALKIETLANQIHCFRCLDTRQAWDESEKGYYKMSCPVCPDESIKDRWIEDSCTNEMYGVSGYRLFHKRNYSGAERFKELEKKVLSLEPTYQTTEKSKVSFKKRTTDVKVEVGNIVHQCKEIVEAYGGNVFALAHLLRSIEMNLSTCEQDTHQDQVLCEEMDGRYLYVKVENRSTMKKVSMIGVFAYQQYDLDVDIHFYVLKPDNETAIEQCKTIVNQIARQDMIDIYDILSISS</sequence>
<protein>
    <submittedName>
        <fullName evidence="1">Uncharacterized protein</fullName>
    </submittedName>
</protein>
<dbReference type="EMBL" id="MN740626">
    <property type="protein sequence ID" value="QHS79189.1"/>
    <property type="molecule type" value="Genomic_DNA"/>
</dbReference>
<proteinExistence type="predicted"/>
<accession>A0A6C0AHD4</accession>
<name>A0A6C0AHD4_9ZZZZ</name>
<evidence type="ECO:0000313" key="1">
    <source>
        <dbReference type="EMBL" id="QHS79189.1"/>
    </source>
</evidence>
<organism evidence="1">
    <name type="scientific">viral metagenome</name>
    <dbReference type="NCBI Taxonomy" id="1070528"/>
    <lineage>
        <taxon>unclassified sequences</taxon>
        <taxon>metagenomes</taxon>
        <taxon>organismal metagenomes</taxon>
    </lineage>
</organism>